<feature type="region of interest" description="Disordered" evidence="1">
    <location>
        <begin position="352"/>
        <end position="374"/>
    </location>
</feature>
<protein>
    <submittedName>
        <fullName evidence="2">Uncharacterized protein</fullName>
    </submittedName>
</protein>
<name>A0A1K0HG72_9BASI</name>
<evidence type="ECO:0000256" key="1">
    <source>
        <dbReference type="SAM" id="MobiDB-lite"/>
    </source>
</evidence>
<reference evidence="3" key="1">
    <citation type="submission" date="2016-04" db="EMBL/GenBank/DDBJ databases">
        <authorList>
            <person name="Guldener U."/>
            <person name="Guldener U."/>
        </authorList>
    </citation>
    <scope>NUCLEOTIDE SEQUENCE [LARGE SCALE GENOMIC DNA]</scope>
    <source>
        <strain evidence="3">UB2112</strain>
    </source>
</reference>
<dbReference type="Proteomes" id="UP000179920">
    <property type="component" value="Chromosome XI"/>
</dbReference>
<accession>A0A1K0HG72</accession>
<gene>
    <name evidence="2" type="ORF">UBRO_20191</name>
</gene>
<organism evidence="2 3">
    <name type="scientific">Ustilago bromivora</name>
    <dbReference type="NCBI Taxonomy" id="307758"/>
    <lineage>
        <taxon>Eukaryota</taxon>
        <taxon>Fungi</taxon>
        <taxon>Dikarya</taxon>
        <taxon>Basidiomycota</taxon>
        <taxon>Ustilaginomycotina</taxon>
        <taxon>Ustilaginomycetes</taxon>
        <taxon>Ustilaginales</taxon>
        <taxon>Ustilaginaceae</taxon>
        <taxon>Ustilago</taxon>
    </lineage>
</organism>
<evidence type="ECO:0000313" key="3">
    <source>
        <dbReference type="Proteomes" id="UP000179920"/>
    </source>
</evidence>
<evidence type="ECO:0000313" key="2">
    <source>
        <dbReference type="EMBL" id="SAM83582.1"/>
    </source>
</evidence>
<proteinExistence type="predicted"/>
<sequence>MSKYCTWHDKWIFGHEQTNGHFEMHINALLRGYAKQEWCRRTCRFCLVNEALPAAMRAHWFKEPHKLVAHVCTVHNYPDHSPVHHCPFCNMQILTYDFTNHLQEHDFVLGAKSLLHRPDLVGKASTACEHRDDWISWVQSITPLPPPPAAMSSIQSVAQEEINASMAQAVADAEEQVAGQVGRSVLPILSTGATQEASPANSIHPVLLTGCHSRSGQPLMVHNACPFCTQDKSLPAKQRSRVWCISKLANHVAGVHLFNMPSSPATCLSCGKAMPIKELALHLDCQHELDLSGKKSEPLADDLWNLGCRAQAKQRPAFLRWIKQGYPNDNTSGHVSAKAVALSKQRSGSSCYHAVSTPSAPGQQQSGTSQTDLSDTAIASASESYPEIDLSVLLDDDFYKPPTRQVRCHLASDSEEQTAESSRNTAVHHSSCLSQHYYTSHKC</sequence>
<dbReference type="EMBL" id="LT558127">
    <property type="protein sequence ID" value="SAM83582.1"/>
    <property type="molecule type" value="Genomic_DNA"/>
</dbReference>
<dbReference type="AlphaFoldDB" id="A0A1K0HG72"/>